<keyword evidence="1" id="KW-0472">Membrane</keyword>
<protein>
    <submittedName>
        <fullName evidence="2">Uncharacterized protein</fullName>
    </submittedName>
</protein>
<proteinExistence type="predicted"/>
<dbReference type="Proteomes" id="UP000037035">
    <property type="component" value="Unassembled WGS sequence"/>
</dbReference>
<evidence type="ECO:0000256" key="1">
    <source>
        <dbReference type="SAM" id="Phobius"/>
    </source>
</evidence>
<name>A0A0L6UI99_9BASI</name>
<dbReference type="EMBL" id="LAVV01011040">
    <property type="protein sequence ID" value="KNZ48266.1"/>
    <property type="molecule type" value="Genomic_DNA"/>
</dbReference>
<gene>
    <name evidence="2" type="ORF">VP01_578g7</name>
</gene>
<dbReference type="VEuPathDB" id="FungiDB:VP01_578g7"/>
<evidence type="ECO:0000313" key="2">
    <source>
        <dbReference type="EMBL" id="KNZ48266.1"/>
    </source>
</evidence>
<keyword evidence="1" id="KW-0812">Transmembrane</keyword>
<reference evidence="2 3" key="1">
    <citation type="submission" date="2015-08" db="EMBL/GenBank/DDBJ databases">
        <title>Next Generation Sequencing and Analysis of the Genome of Puccinia sorghi L Schw, the Causal Agent of Maize Common Rust.</title>
        <authorList>
            <person name="Rochi L."/>
            <person name="Burguener G."/>
            <person name="Darino M."/>
            <person name="Turjanski A."/>
            <person name="Kreff E."/>
            <person name="Dieguez M.J."/>
            <person name="Sacco F."/>
        </authorList>
    </citation>
    <scope>NUCLEOTIDE SEQUENCE [LARGE SCALE GENOMIC DNA]</scope>
    <source>
        <strain evidence="2 3">RO10H11247</strain>
    </source>
</reference>
<dbReference type="AlphaFoldDB" id="A0A0L6UI99"/>
<keyword evidence="1" id="KW-1133">Transmembrane helix</keyword>
<dbReference type="OrthoDB" id="2020419at2759"/>
<keyword evidence="3" id="KW-1185">Reference proteome</keyword>
<evidence type="ECO:0000313" key="3">
    <source>
        <dbReference type="Proteomes" id="UP000037035"/>
    </source>
</evidence>
<organism evidence="2 3">
    <name type="scientific">Puccinia sorghi</name>
    <dbReference type="NCBI Taxonomy" id="27349"/>
    <lineage>
        <taxon>Eukaryota</taxon>
        <taxon>Fungi</taxon>
        <taxon>Dikarya</taxon>
        <taxon>Basidiomycota</taxon>
        <taxon>Pucciniomycotina</taxon>
        <taxon>Pucciniomycetes</taxon>
        <taxon>Pucciniales</taxon>
        <taxon>Pucciniaceae</taxon>
        <taxon>Puccinia</taxon>
    </lineage>
</organism>
<feature type="transmembrane region" description="Helical" evidence="1">
    <location>
        <begin position="47"/>
        <end position="66"/>
    </location>
</feature>
<comment type="caution">
    <text evidence="2">The sequence shown here is derived from an EMBL/GenBank/DDBJ whole genome shotgun (WGS) entry which is preliminary data.</text>
</comment>
<sequence>MNSLPSRRSTPSNQITNSLNRLASSNYPSQPSRSLPTRIFLRASRSIRLLFILLTIVLFFFFFLYWPQSALKKRISNAGLFSKLTKSNISNPDFWAKIPTVSREVLSVLEELDQSQLNDEEKAIQEMHNQPPLDHPGLPLVTTLPSDLRHPSSTKPNCPDNLSAPCRFLIAGFIGEQETKAQIHLHQLGLLAMALNRTLVLPQLSHSRMGSCLEHPFNLYYNENSLNRLGVRTVTHEKFLRWATATTSYVPTARLVAIVDHKQIPSTSTQGSIYYDPATTTTRRDTLSFVPNRQFCIRNNLQPSHLKKSSAKEKLYLNFQDFAPLIIVSPARWQKSTKTRDQFAQQIIKSMQLSDSNPSDKIVKRYLVKSDESRQEVPDVLVVNYELRYPILDPRSNTSQTILGGGDISSSSVARNNNHHSAEIGRLKAFEHFPYASVWEELAQVLVEQLPAMVGIHWRQENMKVMELQRCARSLIVTLDSLKNSYPSLEAVYLSTDYPIEQAVNDGGARQSRTKAHSGTFSKLITQDHHAIMRELFQHPIALKWFTFNTLIERLSLSVDLLEKLLRQSVFRKVKEMDRLMRVRMHADLREMEGGADWGRQDRRLMESSRQELERAVKVKLTLSPESSTETGMHAEEEGEDQGMDMGVIGILEKLILIRSSLFLTGVPNQCSKLSSFTNQIVDHRLHLIDDNLAQFGFLLDSDFPGNSQPNRQRFNLVEFWGPSP</sequence>
<accession>A0A0L6UI99</accession>